<reference evidence="3" key="5">
    <citation type="submission" date="2020-11" db="EMBL/GenBank/DDBJ databases">
        <title>Enhanced detection system for hospital associated transmission using whole genome sequencing surveillance.</title>
        <authorList>
            <person name="Harrison L.H."/>
            <person name="Van Tyne D."/>
            <person name="Marsh J.W."/>
            <person name="Griffith M.P."/>
            <person name="Snyder D.J."/>
            <person name="Cooper V.S."/>
            <person name="Mustapha M."/>
        </authorList>
    </citation>
    <scope>NUCLEOTIDE SEQUENCE</scope>
    <source>
        <strain evidence="3">STEN00053</strain>
    </source>
</reference>
<reference evidence="4 6" key="4">
    <citation type="submission" date="2020-08" db="EMBL/GenBank/DDBJ databases">
        <title>Phenotypic and transcriptomic analysis of seven clinical Stenotrophomonas maltophilia isolates identify a small set of shared and commonly regulated genes involved in biofilm lifestyle.</title>
        <authorList>
            <person name="Alio I."/>
            <person name="Gudzuhn M."/>
            <person name="Streit W."/>
        </authorList>
    </citation>
    <scope>NUCLEOTIDE SEQUENCE [LARGE SCALE GENOMIC DNA]</scope>
    <source>
        <strain evidence="4 6">UHH_SKK55</strain>
    </source>
</reference>
<dbReference type="Proteomes" id="UP000037632">
    <property type="component" value="Unassembled WGS sequence"/>
</dbReference>
<evidence type="ECO:0000313" key="7">
    <source>
        <dbReference type="Proteomes" id="UP000634179"/>
    </source>
</evidence>
<dbReference type="Proteomes" id="UP000515598">
    <property type="component" value="Chromosome"/>
</dbReference>
<evidence type="ECO:0000313" key="3">
    <source>
        <dbReference type="EMBL" id="MBH1788762.1"/>
    </source>
</evidence>
<evidence type="ECO:0000313" key="1">
    <source>
        <dbReference type="EMBL" id="KOO84453.1"/>
    </source>
</evidence>
<dbReference type="EMBL" id="JZIW01000001">
    <property type="protein sequence ID" value="KOO84453.1"/>
    <property type="molecule type" value="Genomic_DNA"/>
</dbReference>
<evidence type="ECO:0000313" key="6">
    <source>
        <dbReference type="Proteomes" id="UP000515598"/>
    </source>
</evidence>
<dbReference type="EMBL" id="CP060025">
    <property type="protein sequence ID" value="QNG78626.1"/>
    <property type="molecule type" value="Genomic_DNA"/>
</dbReference>
<proteinExistence type="predicted"/>
<evidence type="ECO:0000313" key="4">
    <source>
        <dbReference type="EMBL" id="QNG78626.1"/>
    </source>
</evidence>
<dbReference type="Proteomes" id="UP000634179">
    <property type="component" value="Unassembled WGS sequence"/>
</dbReference>
<evidence type="ECO:0000313" key="5">
    <source>
        <dbReference type="Proteomes" id="UP000037632"/>
    </source>
</evidence>
<reference evidence="2" key="3">
    <citation type="journal article" date="2020" name="Front. Microbiol.">
        <title>Genetic Variants of the DSF Quorum Sensing System in Stenotrophomonas maltophilia Influence Virulence and Resistance Phenotypes Among Genotypically Diverse Clinical Isolates.</title>
        <authorList>
            <person name="Yero D."/>
            <person name="Huedo P."/>
            <person name="Conchillo-Sole O."/>
            <person name="Martinez-Servat S."/>
            <person name="Mamat U."/>
            <person name="Coves X."/>
            <person name="Llanas F."/>
            <person name="Roca I."/>
            <person name="Vila J."/>
            <person name="Schaible U.E."/>
            <person name="Daura X."/>
            <person name="Gibert I."/>
        </authorList>
    </citation>
    <scope>NUCLEOTIDE SEQUENCE</scope>
    <source>
        <strain evidence="2">OG156</strain>
    </source>
</reference>
<dbReference type="EMBL" id="RAUE01000017">
    <property type="protein sequence ID" value="MBA0311515.1"/>
    <property type="molecule type" value="Genomic_DNA"/>
</dbReference>
<reference evidence="2" key="2">
    <citation type="submission" date="2018-09" db="EMBL/GenBank/DDBJ databases">
        <authorList>
            <person name="Groschel M."/>
            <person name="Kohl T."/>
            <person name="Conchillo-Sole O."/>
            <person name="Mamat U."/>
            <person name="Yero D."/>
            <person name="Niemann S."/>
            <person name="Daura X."/>
            <person name="Gibert I."/>
        </authorList>
    </citation>
    <scope>NUCLEOTIDE SEQUENCE</scope>
    <source>
        <strain evidence="2">OG156</strain>
    </source>
</reference>
<reference evidence="1 5" key="1">
    <citation type="journal article" date="2015" name="Antimicrob. Agents Chemother.">
        <title>Whole-Genome Sequencing Identifies Emergence of a Quinolone Resistance Mutation in a Case of Stenotrophomonas maltophilia Bacteremia.</title>
        <authorList>
            <person name="Pak T.R."/>
            <person name="Altman D.R."/>
            <person name="Attie O."/>
            <person name="Sebra R."/>
            <person name="Hamula C.L."/>
            <person name="Lewis M."/>
            <person name="Deikus G."/>
            <person name="Newman L.C."/>
            <person name="Fang G."/>
            <person name="Hand J."/>
            <person name="Papel G."/>
            <person name="Wallach F."/>
            <person name="Schadt E.E."/>
            <person name="Huprikar S."/>
            <person name="van Bakel H."/>
            <person name="Kasarskis A."/>
            <person name="Bashir A."/>
        </authorList>
    </citation>
    <scope>NUCLEOTIDE SEQUENCE [LARGE SCALE GENOMIC DNA]</scope>
    <source>
        <strain evidence="1 5">ISMMS6</strain>
    </source>
</reference>
<protein>
    <submittedName>
        <fullName evidence="3">Uncharacterized protein</fullName>
    </submittedName>
</protein>
<evidence type="ECO:0000313" key="2">
    <source>
        <dbReference type="EMBL" id="MBA0311515.1"/>
    </source>
</evidence>
<dbReference type="AlphaFoldDB" id="A0A0M0P9X7"/>
<dbReference type="RefSeq" id="WP_040008476.1">
    <property type="nucleotide sequence ID" value="NZ_BKBG02000001.1"/>
</dbReference>
<dbReference type="Proteomes" id="UP000822271">
    <property type="component" value="Unassembled WGS sequence"/>
</dbReference>
<gene>
    <name evidence="2" type="ORF">D7Y33_10950</name>
    <name evidence="4" type="ORF">GPNADHDJ_02844</name>
    <name evidence="3" type="ORF">I5V89_02630</name>
    <name evidence="1" type="ORF">VL23_15345</name>
</gene>
<dbReference type="OrthoDB" id="6039430at2"/>
<organism evidence="3 7">
    <name type="scientific">Stenotrophomonas maltophilia</name>
    <name type="common">Pseudomonas maltophilia</name>
    <name type="synonym">Xanthomonas maltophilia</name>
    <dbReference type="NCBI Taxonomy" id="40324"/>
    <lineage>
        <taxon>Bacteria</taxon>
        <taxon>Pseudomonadati</taxon>
        <taxon>Pseudomonadota</taxon>
        <taxon>Gammaproteobacteria</taxon>
        <taxon>Lysobacterales</taxon>
        <taxon>Lysobacteraceae</taxon>
        <taxon>Stenotrophomonas</taxon>
        <taxon>Stenotrophomonas maltophilia group</taxon>
    </lineage>
</organism>
<name>A0A0M0P9X7_STEMA</name>
<accession>A0A0M0P9X7</accession>
<sequence>MGLDMFAGKTRKDVVDNTAVPIMEWRKHPDLHGYMQALYASRSGCKDPMKFNKKPLFLSRQDLEDLRQAVLSGQLPKTEGHFFGESLPEEQHFDLIFIDGACRLIDQGWNVFYDSWW</sequence>
<dbReference type="EMBL" id="JADUOV010000001">
    <property type="protein sequence ID" value="MBH1788762.1"/>
    <property type="molecule type" value="Genomic_DNA"/>
</dbReference>